<dbReference type="SUPFAM" id="SSF52047">
    <property type="entry name" value="RNI-like"/>
    <property type="match status" value="1"/>
</dbReference>
<accession>A0AAD7J267</accession>
<evidence type="ECO:0000313" key="2">
    <source>
        <dbReference type="Proteomes" id="UP001215280"/>
    </source>
</evidence>
<evidence type="ECO:0000313" key="1">
    <source>
        <dbReference type="EMBL" id="KAJ7754389.1"/>
    </source>
</evidence>
<dbReference type="Proteomes" id="UP001215280">
    <property type="component" value="Unassembled WGS sequence"/>
</dbReference>
<name>A0AAD7J267_9AGAR</name>
<gene>
    <name evidence="1" type="ORF">DFH07DRAFT_823167</name>
</gene>
<comment type="caution">
    <text evidence="1">The sequence shown here is derived from an EMBL/GenBank/DDBJ whole genome shotgun (WGS) entry which is preliminary data.</text>
</comment>
<organism evidence="1 2">
    <name type="scientific">Mycena maculata</name>
    <dbReference type="NCBI Taxonomy" id="230809"/>
    <lineage>
        <taxon>Eukaryota</taxon>
        <taxon>Fungi</taxon>
        <taxon>Dikarya</taxon>
        <taxon>Basidiomycota</taxon>
        <taxon>Agaricomycotina</taxon>
        <taxon>Agaricomycetes</taxon>
        <taxon>Agaricomycetidae</taxon>
        <taxon>Agaricales</taxon>
        <taxon>Marasmiineae</taxon>
        <taxon>Mycenaceae</taxon>
        <taxon>Mycena</taxon>
    </lineage>
</organism>
<proteinExistence type="predicted"/>
<protein>
    <recommendedName>
        <fullName evidence="3">F-box domain-containing protein</fullName>
    </recommendedName>
</protein>
<reference evidence="1" key="1">
    <citation type="submission" date="2023-03" db="EMBL/GenBank/DDBJ databases">
        <title>Massive genome expansion in bonnet fungi (Mycena s.s.) driven by repeated elements and novel gene families across ecological guilds.</title>
        <authorList>
            <consortium name="Lawrence Berkeley National Laboratory"/>
            <person name="Harder C.B."/>
            <person name="Miyauchi S."/>
            <person name="Viragh M."/>
            <person name="Kuo A."/>
            <person name="Thoen E."/>
            <person name="Andreopoulos B."/>
            <person name="Lu D."/>
            <person name="Skrede I."/>
            <person name="Drula E."/>
            <person name="Henrissat B."/>
            <person name="Morin E."/>
            <person name="Kohler A."/>
            <person name="Barry K."/>
            <person name="LaButti K."/>
            <person name="Morin E."/>
            <person name="Salamov A."/>
            <person name="Lipzen A."/>
            <person name="Mereny Z."/>
            <person name="Hegedus B."/>
            <person name="Baldrian P."/>
            <person name="Stursova M."/>
            <person name="Weitz H."/>
            <person name="Taylor A."/>
            <person name="Grigoriev I.V."/>
            <person name="Nagy L.G."/>
            <person name="Martin F."/>
            <person name="Kauserud H."/>
        </authorList>
    </citation>
    <scope>NUCLEOTIDE SEQUENCE</scope>
    <source>
        <strain evidence="1">CBHHK188m</strain>
    </source>
</reference>
<keyword evidence="2" id="KW-1185">Reference proteome</keyword>
<sequence>MSNEFPQSEELAALISCVTLSASLPAPVHRLPPEILTRIFPLCAPSYDDPVRYDWQYRSARRQIERLAQKHLLDLAGVCSQWLVLIMGTPSLWGSVEVDCTSAWSPRHMDILTKVLQRSAGTPLKIYVRHIENTRQRAALLMLAENSARWEEASLSLNWLGAEILSHVRGNLPQLKLLRIGSPELDAFETAPLLTDVCVRSVVFPVIRWSQVKILEIWGLRTHYGALSVLPRCSMLIELFIILNGNSTLTAPPDDEAITCDTVETLTLEGCDRDPYGYAAEILGHVLSSLTLPSLHKLCLLPTVAPWQQQPFLGFSQRSSLSNTLTFLEIRGIDIDTADLVELLAELPSLRTLWLTDVAPSAERSEHIIINDYLLHSLTRTADSFVVPSLKQISLHSYAPFTTKAFLDFATSRWDNPTRASPVNIYLWIAATAPDVDSATVVELQAMATRLKCIFLYRKLRW</sequence>
<dbReference type="AlphaFoldDB" id="A0AAD7J267"/>
<evidence type="ECO:0008006" key="3">
    <source>
        <dbReference type="Google" id="ProtNLM"/>
    </source>
</evidence>
<dbReference type="InterPro" id="IPR032675">
    <property type="entry name" value="LRR_dom_sf"/>
</dbReference>
<dbReference type="Gene3D" id="3.80.10.10">
    <property type="entry name" value="Ribonuclease Inhibitor"/>
    <property type="match status" value="1"/>
</dbReference>
<dbReference type="EMBL" id="JARJLG010000067">
    <property type="protein sequence ID" value="KAJ7754389.1"/>
    <property type="molecule type" value="Genomic_DNA"/>
</dbReference>